<sequence>MLGRRSKITLVAFGGVCVTILLFVWSKSKIEGQSLTRAEISQHQVRQKLIRGKYKRNKYDYTSQSKSHSIYSSQVEADRQHFGILQERLARLKEHCNLVQSPDSKKRDVAKHPPDNLVVNEEHRIIYCNVPKVGCTNWKSVFLKLAGFDQFNISALDHLGPNAKGRLYLDYLHKYPNVSQRRFMLQNYTKIVFARHPFTRLLSAFRSKLAPNISFYFHPLLLGDERLRDQWFKKYGRQIIERYRGKAEANRVSSNWSREYDLTFSEFIRFLVDPYTDSYNKHWSDIHSMCLPCDIDYDVIGKYETMTEDAEYVLRLANVDPKIRFPTPDPTTMTNSSDGKLVDGYYKEVPKLLLYQLAKLYDIDFELFGYDPVPFLNI</sequence>
<evidence type="ECO:0000256" key="1">
    <source>
        <dbReference type="ARBA" id="ARBA00004323"/>
    </source>
</evidence>
<dbReference type="GO" id="GO:0016051">
    <property type="term" value="P:carbohydrate biosynthetic process"/>
    <property type="evidence" value="ECO:0007669"/>
    <property type="project" value="InterPro"/>
</dbReference>
<evidence type="ECO:0000313" key="10">
    <source>
        <dbReference type="EnsemblMetazoa" id="XP_011663854"/>
    </source>
</evidence>
<dbReference type="OrthoDB" id="2019940at2759"/>
<dbReference type="EC" id="2.8.2.-" evidence="9"/>
<organism evidence="10 11">
    <name type="scientific">Strongylocentrotus purpuratus</name>
    <name type="common">Purple sea urchin</name>
    <dbReference type="NCBI Taxonomy" id="7668"/>
    <lineage>
        <taxon>Eukaryota</taxon>
        <taxon>Metazoa</taxon>
        <taxon>Echinodermata</taxon>
        <taxon>Eleutherozoa</taxon>
        <taxon>Echinozoa</taxon>
        <taxon>Echinoidea</taxon>
        <taxon>Euechinoidea</taxon>
        <taxon>Echinacea</taxon>
        <taxon>Camarodonta</taxon>
        <taxon>Echinidea</taxon>
        <taxon>Strongylocentrotidae</taxon>
        <taxon>Strongylocentrotus</taxon>
    </lineage>
</organism>
<keyword evidence="11" id="KW-1185">Reference proteome</keyword>
<evidence type="ECO:0000313" key="11">
    <source>
        <dbReference type="Proteomes" id="UP000007110"/>
    </source>
</evidence>
<dbReference type="GeneID" id="100889412"/>
<evidence type="ECO:0000256" key="5">
    <source>
        <dbReference type="ARBA" id="ARBA00022989"/>
    </source>
</evidence>
<keyword evidence="4" id="KW-0812">Transmembrane</keyword>
<dbReference type="InterPro" id="IPR018011">
    <property type="entry name" value="Carb_sulfotrans_8-10"/>
</dbReference>
<proteinExistence type="inferred from homology"/>
<keyword evidence="3 9" id="KW-0808">Transferase</keyword>
<evidence type="ECO:0000256" key="6">
    <source>
        <dbReference type="ARBA" id="ARBA00023034"/>
    </source>
</evidence>
<dbReference type="KEGG" id="spu:100889412"/>
<comment type="subcellular location">
    <subcellularLocation>
        <location evidence="1 9">Golgi apparatus membrane</location>
        <topology evidence="1 9">Single-pass type II membrane protein</topology>
    </subcellularLocation>
</comment>
<evidence type="ECO:0000256" key="4">
    <source>
        <dbReference type="ARBA" id="ARBA00022692"/>
    </source>
</evidence>
<evidence type="ECO:0000256" key="9">
    <source>
        <dbReference type="RuleBase" id="RU364020"/>
    </source>
</evidence>
<evidence type="ECO:0000256" key="3">
    <source>
        <dbReference type="ARBA" id="ARBA00022679"/>
    </source>
</evidence>
<dbReference type="InParanoid" id="A0A7M7HD14"/>
<evidence type="ECO:0000256" key="2">
    <source>
        <dbReference type="ARBA" id="ARBA00006339"/>
    </source>
</evidence>
<keyword evidence="9" id="KW-0119">Carbohydrate metabolism</keyword>
<accession>A0A7M7HD14</accession>
<dbReference type="GO" id="GO:0008146">
    <property type="term" value="F:sulfotransferase activity"/>
    <property type="evidence" value="ECO:0000318"/>
    <property type="project" value="GO_Central"/>
</dbReference>
<evidence type="ECO:0000256" key="7">
    <source>
        <dbReference type="ARBA" id="ARBA00023136"/>
    </source>
</evidence>
<dbReference type="InterPro" id="IPR005331">
    <property type="entry name" value="Sulfotransferase"/>
</dbReference>
<dbReference type="PANTHER" id="PTHR12137:SF54">
    <property type="entry name" value="CARBOHYDRATE SULFOTRANSFERASE"/>
    <property type="match status" value="1"/>
</dbReference>
<evidence type="ECO:0000256" key="8">
    <source>
        <dbReference type="ARBA" id="ARBA00023180"/>
    </source>
</evidence>
<keyword evidence="8 9" id="KW-0325">Glycoprotein</keyword>
<reference evidence="10" key="2">
    <citation type="submission" date="2021-01" db="UniProtKB">
        <authorList>
            <consortium name="EnsemblMetazoa"/>
        </authorList>
    </citation>
    <scope>IDENTIFICATION</scope>
</reference>
<dbReference type="Proteomes" id="UP000007110">
    <property type="component" value="Unassembled WGS sequence"/>
</dbReference>
<dbReference type="EnsemblMetazoa" id="XM_011665552">
    <property type="protein sequence ID" value="XP_011663854"/>
    <property type="gene ID" value="LOC100889412"/>
</dbReference>
<protein>
    <recommendedName>
        <fullName evidence="9">Carbohydrate sulfotransferase</fullName>
        <ecNumber evidence="9">2.8.2.-</ecNumber>
    </recommendedName>
</protein>
<keyword evidence="7" id="KW-0472">Membrane</keyword>
<comment type="similarity">
    <text evidence="2 9">Belongs to the sulfotransferase 2 family.</text>
</comment>
<keyword evidence="9" id="KW-0735">Signal-anchor</keyword>
<keyword evidence="5" id="KW-1133">Transmembrane helix</keyword>
<dbReference type="Pfam" id="PF03567">
    <property type="entry name" value="Sulfotransfer_2"/>
    <property type="match status" value="1"/>
</dbReference>
<name>A0A7M7HD14_STRPU</name>
<dbReference type="OMA" id="AIYEHQH"/>
<dbReference type="AlphaFoldDB" id="A0A7M7HD14"/>
<dbReference type="RefSeq" id="XP_011663854.2">
    <property type="nucleotide sequence ID" value="XM_011665552.2"/>
</dbReference>
<dbReference type="GO" id="GO:0000139">
    <property type="term" value="C:Golgi membrane"/>
    <property type="evidence" value="ECO:0007669"/>
    <property type="project" value="UniProtKB-SubCell"/>
</dbReference>
<keyword evidence="6 9" id="KW-0333">Golgi apparatus</keyword>
<dbReference type="PANTHER" id="PTHR12137">
    <property type="entry name" value="CARBOHYDRATE SULFOTRANSFERASE"/>
    <property type="match status" value="1"/>
</dbReference>
<reference evidence="11" key="1">
    <citation type="submission" date="2015-02" db="EMBL/GenBank/DDBJ databases">
        <title>Genome sequencing for Strongylocentrotus purpuratus.</title>
        <authorList>
            <person name="Murali S."/>
            <person name="Liu Y."/>
            <person name="Vee V."/>
            <person name="English A."/>
            <person name="Wang M."/>
            <person name="Skinner E."/>
            <person name="Han Y."/>
            <person name="Muzny D.M."/>
            <person name="Worley K.C."/>
            <person name="Gibbs R.A."/>
        </authorList>
    </citation>
    <scope>NUCLEOTIDE SEQUENCE</scope>
</reference>